<dbReference type="Proteomes" id="UP001601992">
    <property type="component" value="Unassembled WGS sequence"/>
</dbReference>
<comment type="caution">
    <text evidence="1">The sequence shown here is derived from an EMBL/GenBank/DDBJ whole genome shotgun (WGS) entry which is preliminary data.</text>
</comment>
<keyword evidence="2" id="KW-1185">Reference proteome</keyword>
<dbReference type="PANTHER" id="PTHR34861:SF10">
    <property type="entry name" value="CYCLASE"/>
    <property type="match status" value="1"/>
</dbReference>
<dbReference type="PANTHER" id="PTHR34861">
    <property type="match status" value="1"/>
</dbReference>
<reference evidence="1 2" key="1">
    <citation type="submission" date="2024-10" db="EMBL/GenBank/DDBJ databases">
        <title>The Natural Products Discovery Center: Release of the First 8490 Sequenced Strains for Exploring Actinobacteria Biosynthetic Diversity.</title>
        <authorList>
            <person name="Kalkreuter E."/>
            <person name="Kautsar S.A."/>
            <person name="Yang D."/>
            <person name="Bader C.D."/>
            <person name="Teijaro C.N."/>
            <person name="Fluegel L."/>
            <person name="Davis C.M."/>
            <person name="Simpson J.R."/>
            <person name="Lauterbach L."/>
            <person name="Steele A.D."/>
            <person name="Gui C."/>
            <person name="Meng S."/>
            <person name="Li G."/>
            <person name="Viehrig K."/>
            <person name="Ye F."/>
            <person name="Su P."/>
            <person name="Kiefer A.F."/>
            <person name="Nichols A."/>
            <person name="Cepeda A.J."/>
            <person name="Yan W."/>
            <person name="Fan B."/>
            <person name="Jiang Y."/>
            <person name="Adhikari A."/>
            <person name="Zheng C.-J."/>
            <person name="Schuster L."/>
            <person name="Cowan T.M."/>
            <person name="Smanski M.J."/>
            <person name="Chevrette M.G."/>
            <person name="De Carvalho L.P.S."/>
            <person name="Shen B."/>
        </authorList>
    </citation>
    <scope>NUCLEOTIDE SEQUENCE [LARGE SCALE GENOMIC DNA]</scope>
    <source>
        <strain evidence="1 2">NPDC002593</strain>
    </source>
</reference>
<dbReference type="SUPFAM" id="SSF102198">
    <property type="entry name" value="Putative cyclase"/>
    <property type="match status" value="1"/>
</dbReference>
<accession>A0ABW6RW65</accession>
<dbReference type="EMBL" id="JBIAQY010000002">
    <property type="protein sequence ID" value="MFF3567578.1"/>
    <property type="molecule type" value="Genomic_DNA"/>
</dbReference>
<proteinExistence type="predicted"/>
<evidence type="ECO:0000313" key="2">
    <source>
        <dbReference type="Proteomes" id="UP001601992"/>
    </source>
</evidence>
<dbReference type="RefSeq" id="WP_040825239.1">
    <property type="nucleotide sequence ID" value="NZ_JBIAQY010000002.1"/>
</dbReference>
<protein>
    <submittedName>
        <fullName evidence="1">Cyclase family protein</fullName>
    </submittedName>
</protein>
<gene>
    <name evidence="1" type="ORF">ACFYXQ_07310</name>
</gene>
<dbReference type="Pfam" id="PF04199">
    <property type="entry name" value="Cyclase"/>
    <property type="match status" value="1"/>
</dbReference>
<evidence type="ECO:0000313" key="1">
    <source>
        <dbReference type="EMBL" id="MFF3567578.1"/>
    </source>
</evidence>
<sequence length="310" mass="33163">MVSVAEFEVLASQVSNWGRWGESDQRGTLNFITPQAIRRGIAAVVTGEAFSLALPLSLQGPQNGVGVPGRINPVRTMLAVNAPMTDSPDACAYSDDIVVTPTQAATHWDALSHCSHRGVMYNGIPADTVDAAGAAELGIEAAGTIVSRGVLLDVARHQGVDRLPTGFAVTRAVLESTEKAQGVKIEEGDIVLVRTGQIGYFLDGDLAGYRQRPVPALDYDAPLFFHDRRAAAAAIDNMPMELLPSNIGEIVLPVHVLCLVMMGMLQGQNWVLEDLATACARDRRYTFLLNATPEPFLFSTGGMVNPVAIR</sequence>
<dbReference type="InterPro" id="IPR037175">
    <property type="entry name" value="KFase_sf"/>
</dbReference>
<organism evidence="1 2">
    <name type="scientific">Nocardia jiangxiensis</name>
    <dbReference type="NCBI Taxonomy" id="282685"/>
    <lineage>
        <taxon>Bacteria</taxon>
        <taxon>Bacillati</taxon>
        <taxon>Actinomycetota</taxon>
        <taxon>Actinomycetes</taxon>
        <taxon>Mycobacteriales</taxon>
        <taxon>Nocardiaceae</taxon>
        <taxon>Nocardia</taxon>
    </lineage>
</organism>
<dbReference type="Gene3D" id="3.50.30.50">
    <property type="entry name" value="Putative cyclase"/>
    <property type="match status" value="1"/>
</dbReference>
<dbReference type="InterPro" id="IPR007325">
    <property type="entry name" value="KFase/CYL"/>
</dbReference>
<name>A0ABW6RW65_9NOCA</name>